<reference evidence="1" key="1">
    <citation type="submission" date="2020-02" db="EMBL/GenBank/DDBJ databases">
        <authorList>
            <person name="Meier V. D."/>
        </authorList>
    </citation>
    <scope>NUCLEOTIDE SEQUENCE</scope>
    <source>
        <strain evidence="1">AVDCRST_MAG49</strain>
    </source>
</reference>
<gene>
    <name evidence="1" type="ORF">AVDCRST_MAG49-3695</name>
</gene>
<organism evidence="1">
    <name type="scientific">uncultured Thermomicrobiales bacterium</name>
    <dbReference type="NCBI Taxonomy" id="1645740"/>
    <lineage>
        <taxon>Bacteria</taxon>
        <taxon>Pseudomonadati</taxon>
        <taxon>Thermomicrobiota</taxon>
        <taxon>Thermomicrobia</taxon>
        <taxon>Thermomicrobiales</taxon>
        <taxon>environmental samples</taxon>
    </lineage>
</organism>
<accession>A0A6J4V7V5</accession>
<evidence type="ECO:0000313" key="1">
    <source>
        <dbReference type="EMBL" id="CAA9571746.1"/>
    </source>
</evidence>
<name>A0A6J4V7V5_9BACT</name>
<proteinExistence type="predicted"/>
<dbReference type="EMBL" id="CADCWG010000256">
    <property type="protein sequence ID" value="CAA9571746.1"/>
    <property type="molecule type" value="Genomic_DNA"/>
</dbReference>
<sequence length="73" mass="7451">MAAVERGAGVTVVPLDGGQRWVVGAEELEAAHELFAGGEPADRLAAVRLRAAGVGARHPEIVAGLLRALRGEG</sequence>
<protein>
    <submittedName>
        <fullName evidence="1">Uncharacterized protein</fullName>
    </submittedName>
</protein>
<dbReference type="AlphaFoldDB" id="A0A6J4V7V5"/>